<evidence type="ECO:0000256" key="1">
    <source>
        <dbReference type="ARBA" id="ARBA00004477"/>
    </source>
</evidence>
<evidence type="ECO:0000313" key="10">
    <source>
        <dbReference type="Proteomes" id="UP000655225"/>
    </source>
</evidence>
<proteinExistence type="predicted"/>
<dbReference type="InterPro" id="IPR044647">
    <property type="entry name" value="RTNLB17/18/21"/>
</dbReference>
<dbReference type="EMBL" id="JABCRI010000017">
    <property type="protein sequence ID" value="KAF8391312.1"/>
    <property type="molecule type" value="Genomic_DNA"/>
</dbReference>
<dbReference type="AlphaFoldDB" id="A0A834YSP9"/>
<evidence type="ECO:0000256" key="3">
    <source>
        <dbReference type="ARBA" id="ARBA00022824"/>
    </source>
</evidence>
<evidence type="ECO:0000256" key="5">
    <source>
        <dbReference type="ARBA" id="ARBA00023136"/>
    </source>
</evidence>
<accession>A0A834YSP9</accession>
<name>A0A834YSP9_TETSI</name>
<protein>
    <recommendedName>
        <fullName evidence="8">Reticulon domain-containing protein</fullName>
    </recommendedName>
</protein>
<dbReference type="InterPro" id="IPR003388">
    <property type="entry name" value="Reticulon"/>
</dbReference>
<dbReference type="PANTHER" id="PTHR46626:SF2">
    <property type="entry name" value="RETICULON-LIKE PROTEIN B17"/>
    <property type="match status" value="1"/>
</dbReference>
<keyword evidence="3" id="KW-0256">Endoplasmic reticulum</keyword>
<keyword evidence="2 7" id="KW-0812">Transmembrane</keyword>
<feature type="compositionally biased region" description="Basic residues" evidence="6">
    <location>
        <begin position="144"/>
        <end position="154"/>
    </location>
</feature>
<gene>
    <name evidence="9" type="ORF">HHK36_023616</name>
</gene>
<comment type="subcellular location">
    <subcellularLocation>
        <location evidence="1">Endoplasmic reticulum membrane</location>
        <topology evidence="1">Multi-pass membrane protein</topology>
    </subcellularLocation>
</comment>
<feature type="region of interest" description="Disordered" evidence="6">
    <location>
        <begin position="1"/>
        <end position="31"/>
    </location>
</feature>
<organism evidence="9 10">
    <name type="scientific">Tetracentron sinense</name>
    <name type="common">Spur-leaf</name>
    <dbReference type="NCBI Taxonomy" id="13715"/>
    <lineage>
        <taxon>Eukaryota</taxon>
        <taxon>Viridiplantae</taxon>
        <taxon>Streptophyta</taxon>
        <taxon>Embryophyta</taxon>
        <taxon>Tracheophyta</taxon>
        <taxon>Spermatophyta</taxon>
        <taxon>Magnoliopsida</taxon>
        <taxon>Trochodendrales</taxon>
        <taxon>Trochodendraceae</taxon>
        <taxon>Tetracentron</taxon>
    </lineage>
</organism>
<evidence type="ECO:0000256" key="7">
    <source>
        <dbReference type="SAM" id="Phobius"/>
    </source>
</evidence>
<keyword evidence="4 7" id="KW-1133">Transmembrane helix</keyword>
<feature type="transmembrane region" description="Helical" evidence="7">
    <location>
        <begin position="227"/>
        <end position="244"/>
    </location>
</feature>
<feature type="compositionally biased region" description="Low complexity" evidence="6">
    <location>
        <begin position="158"/>
        <end position="170"/>
    </location>
</feature>
<evidence type="ECO:0000256" key="6">
    <source>
        <dbReference type="SAM" id="MobiDB-lite"/>
    </source>
</evidence>
<evidence type="ECO:0000259" key="8">
    <source>
        <dbReference type="Pfam" id="PF02453"/>
    </source>
</evidence>
<evidence type="ECO:0000256" key="2">
    <source>
        <dbReference type="ARBA" id="ARBA00022692"/>
    </source>
</evidence>
<dbReference type="Pfam" id="PF02453">
    <property type="entry name" value="Reticulon"/>
    <property type="match status" value="1"/>
</dbReference>
<feature type="compositionally biased region" description="Polar residues" evidence="6">
    <location>
        <begin position="1"/>
        <end position="20"/>
    </location>
</feature>
<feature type="transmembrane region" description="Helical" evidence="7">
    <location>
        <begin position="201"/>
        <end position="221"/>
    </location>
</feature>
<keyword evidence="10" id="KW-1185">Reference proteome</keyword>
<evidence type="ECO:0000256" key="4">
    <source>
        <dbReference type="ARBA" id="ARBA00022989"/>
    </source>
</evidence>
<feature type="region of interest" description="Disordered" evidence="6">
    <location>
        <begin position="140"/>
        <end position="177"/>
    </location>
</feature>
<evidence type="ECO:0000313" key="9">
    <source>
        <dbReference type="EMBL" id="KAF8391312.1"/>
    </source>
</evidence>
<dbReference type="OMA" id="YSCYANQ"/>
<dbReference type="Proteomes" id="UP000655225">
    <property type="component" value="Unassembled WGS sequence"/>
</dbReference>
<feature type="domain" description="Reticulon" evidence="8">
    <location>
        <begin position="188"/>
        <end position="317"/>
    </location>
</feature>
<reference evidence="9 10" key="1">
    <citation type="submission" date="2020-04" db="EMBL/GenBank/DDBJ databases">
        <title>Plant Genome Project.</title>
        <authorList>
            <person name="Zhang R.-G."/>
        </authorList>
    </citation>
    <scope>NUCLEOTIDE SEQUENCE [LARGE SCALE GENOMIC DNA]</scope>
    <source>
        <strain evidence="9">YNK0</strain>
        <tissue evidence="9">Leaf</tissue>
    </source>
</reference>
<dbReference type="PANTHER" id="PTHR46626">
    <property type="entry name" value="RETICULON-LIKE PROTEIN B17"/>
    <property type="match status" value="1"/>
</dbReference>
<comment type="caution">
    <text evidence="9">The sequence shown here is derived from an EMBL/GenBank/DDBJ whole genome shotgun (WGS) entry which is preliminary data.</text>
</comment>
<sequence>MQNQSQIMHSSMDSNPPSHQSEPRLSRIDDFSYEAEELPHLSLDLVPYSPKKTSSPQISDSIPLQELLLSPLPARRSKSRTVERIEMDEEPVDPIGSRRRCKSRAASMGLLGCASPRNGLRARRRLEQENREEKDVAVIEEKARKRRQSNRSRKEKLSLVPSVPSSSSSPKTNDDDQSNLDRIGKLIFDLIMWNDVAKSSFWFGFGSLCFLSSCFGGGLSFSLFSTVSQLGLFILGVSFLFNSFSQRDKDDKKEVNLKEEDIVGAFRVMLPAANLVIVKTRKFFSGEPSMTLKVAPFLLFGAKYGHLITLWRVFATGKIKRLSLSSNHINCILLSYF</sequence>
<keyword evidence="5 7" id="KW-0472">Membrane</keyword>
<feature type="compositionally biased region" description="Basic and acidic residues" evidence="6">
    <location>
        <begin position="21"/>
        <end position="30"/>
    </location>
</feature>
<dbReference type="OrthoDB" id="783438at2759"/>
<dbReference type="GO" id="GO:0005789">
    <property type="term" value="C:endoplasmic reticulum membrane"/>
    <property type="evidence" value="ECO:0007669"/>
    <property type="project" value="UniProtKB-SubCell"/>
</dbReference>